<keyword evidence="4" id="KW-0378">Hydrolase</keyword>
<feature type="compositionally biased region" description="Gly residues" evidence="1">
    <location>
        <begin position="490"/>
        <end position="499"/>
    </location>
</feature>
<dbReference type="RefSeq" id="WP_142618040.1">
    <property type="nucleotide sequence ID" value="NZ_VIRM01000009.1"/>
</dbReference>
<feature type="signal peptide" evidence="3">
    <location>
        <begin position="1"/>
        <end position="33"/>
    </location>
</feature>
<dbReference type="InterPro" id="IPR043504">
    <property type="entry name" value="Peptidase_S1_PA_chymotrypsin"/>
</dbReference>
<keyword evidence="2" id="KW-1133">Transmembrane helix</keyword>
<dbReference type="EMBL" id="VIRM01000009">
    <property type="protein sequence ID" value="TQS21868.1"/>
    <property type="molecule type" value="Genomic_DNA"/>
</dbReference>
<feature type="compositionally biased region" description="Basic and acidic residues" evidence="1">
    <location>
        <begin position="577"/>
        <end position="601"/>
    </location>
</feature>
<dbReference type="Gene3D" id="2.40.10.10">
    <property type="entry name" value="Trypsin-like serine proteases"/>
    <property type="match status" value="2"/>
</dbReference>
<sequence>MDGNLRKYFGRLTGGMAATAACALLVVAAPASADTGDEVPVGTRLAARTHPAVQLTSITYSGEVVVPSSQAKEAAWDQLTNEATQAVLAGKIPSDERSIAKFLFQRVAADVDRYLQPVGPERTVKAQVGGMCTGWWVTPDGYMVTGAHCVEMSNEELSQTFAQQALEKFNKQDAKDMINALRNFEADKEMIELVQQIYVTFNSTHLEIRGLRKSLSVLQSLPGGGVDKTAKEVPAELVSVGESYPGKDFALLKVNGQQNLPTVPLGDDADVQTGDTLYISGFPGLVTNTPWFSVESKLDPALTEGPYNAKRTTQEGVPYVQTQAPSYHGNSGGPVFSRAGKVVGMLIAGTVSENGEASENESFVLPISIIKEKLNEKNVKPSASLTTTRYNEALDDFFQRHYKDALPKFREVQALFPSHPYVARYITDSQQAISSGKDETPQPLWLWIAAGAGVSIVVGGGVLLLVLLRRRRKTGSSPQGRSPSPAYGGPYPGADGGGYPAQVGAGYDRQPVNGQVLPQGRQPQSLPPADGHRPGRTAGDHEAPRSRDHDPQRPGVRYDSQPPGVEHDLQQPNAGYDPRRPDAGYDPRRPDAGYDPRRPDAGYDLQQLDGATRYVRPAPSPYEQQRSQAAPSQGPAGSGAPDVADLEREIAELRRQLQHRQPEA</sequence>
<dbReference type="AlphaFoldDB" id="A0A544YYM1"/>
<feature type="compositionally biased region" description="Basic and acidic residues" evidence="1">
    <location>
        <begin position="645"/>
        <end position="664"/>
    </location>
</feature>
<dbReference type="PANTHER" id="PTHR43019:SF23">
    <property type="entry name" value="PROTEASE DO-LIKE 5, CHLOROPLASTIC"/>
    <property type="match status" value="1"/>
</dbReference>
<feature type="chain" id="PRO_5021772021" evidence="3">
    <location>
        <begin position="34"/>
        <end position="664"/>
    </location>
</feature>
<keyword evidence="2" id="KW-0472">Membrane</keyword>
<dbReference type="SUPFAM" id="SSF50494">
    <property type="entry name" value="Trypsin-like serine proteases"/>
    <property type="match status" value="1"/>
</dbReference>
<dbReference type="InterPro" id="IPR009003">
    <property type="entry name" value="Peptidase_S1_PA"/>
</dbReference>
<evidence type="ECO:0000256" key="1">
    <source>
        <dbReference type="SAM" id="MobiDB-lite"/>
    </source>
</evidence>
<name>A0A544YYM1_9ACTN</name>
<feature type="compositionally biased region" description="Low complexity" evidence="1">
    <location>
        <begin position="627"/>
        <end position="641"/>
    </location>
</feature>
<comment type="caution">
    <text evidence="4">The sequence shown here is derived from an EMBL/GenBank/DDBJ whole genome shotgun (WGS) entry which is preliminary data.</text>
</comment>
<dbReference type="PANTHER" id="PTHR43019">
    <property type="entry name" value="SERINE ENDOPROTEASE DEGS"/>
    <property type="match status" value="1"/>
</dbReference>
<proteinExistence type="predicted"/>
<evidence type="ECO:0000256" key="3">
    <source>
        <dbReference type="SAM" id="SignalP"/>
    </source>
</evidence>
<dbReference type="Pfam" id="PF13365">
    <property type="entry name" value="Trypsin_2"/>
    <property type="match status" value="1"/>
</dbReference>
<evidence type="ECO:0000313" key="5">
    <source>
        <dbReference type="Proteomes" id="UP000316541"/>
    </source>
</evidence>
<dbReference type="GO" id="GO:0006508">
    <property type="term" value="P:proteolysis"/>
    <property type="evidence" value="ECO:0007669"/>
    <property type="project" value="UniProtKB-KW"/>
</dbReference>
<organism evidence="4 5">
    <name type="scientific">Microbispora hainanensis</name>
    <dbReference type="NCBI Taxonomy" id="568844"/>
    <lineage>
        <taxon>Bacteria</taxon>
        <taxon>Bacillati</taxon>
        <taxon>Actinomycetota</taxon>
        <taxon>Actinomycetes</taxon>
        <taxon>Streptosporangiales</taxon>
        <taxon>Streptosporangiaceae</taxon>
        <taxon>Microbispora</taxon>
    </lineage>
</organism>
<evidence type="ECO:0000256" key="2">
    <source>
        <dbReference type="SAM" id="Phobius"/>
    </source>
</evidence>
<dbReference type="GO" id="GO:0008233">
    <property type="term" value="F:peptidase activity"/>
    <property type="evidence" value="ECO:0007669"/>
    <property type="project" value="UniProtKB-KW"/>
</dbReference>
<evidence type="ECO:0000313" key="4">
    <source>
        <dbReference type="EMBL" id="TQS21868.1"/>
    </source>
</evidence>
<feature type="compositionally biased region" description="Basic and acidic residues" evidence="1">
    <location>
        <begin position="530"/>
        <end position="552"/>
    </location>
</feature>
<accession>A0A544YYM1</accession>
<feature type="transmembrane region" description="Helical" evidence="2">
    <location>
        <begin position="444"/>
        <end position="468"/>
    </location>
</feature>
<dbReference type="PROSITE" id="PS51257">
    <property type="entry name" value="PROKAR_LIPOPROTEIN"/>
    <property type="match status" value="1"/>
</dbReference>
<keyword evidence="3" id="KW-0732">Signal</keyword>
<keyword evidence="2" id="KW-0812">Transmembrane</keyword>
<gene>
    <name evidence="4" type="ORF">FLX08_09755</name>
</gene>
<feature type="region of interest" description="Disordered" evidence="1">
    <location>
        <begin position="472"/>
        <end position="664"/>
    </location>
</feature>
<protein>
    <submittedName>
        <fullName evidence="4">Trypsin-like serine protease</fullName>
    </submittedName>
</protein>
<keyword evidence="4" id="KW-0645">Protease</keyword>
<dbReference type="Proteomes" id="UP000316541">
    <property type="component" value="Unassembled WGS sequence"/>
</dbReference>
<reference evidence="4 5" key="1">
    <citation type="submission" date="2019-07" db="EMBL/GenBank/DDBJ databases">
        <title>Microbispora hainanensis DSM 45428.</title>
        <authorList>
            <person name="Thawai C."/>
        </authorList>
    </citation>
    <scope>NUCLEOTIDE SEQUENCE [LARGE SCALE GENOMIC DNA]</scope>
    <source>
        <strain evidence="4 5">DSM 45428</strain>
    </source>
</reference>